<name>A0A0H5CZG5_9RHOB</name>
<dbReference type="AlphaFoldDB" id="A0A0H5CZG5"/>
<dbReference type="EMBL" id="CVRL01000008">
    <property type="protein sequence ID" value="CRL09923.1"/>
    <property type="molecule type" value="Genomic_DNA"/>
</dbReference>
<dbReference type="RefSeq" id="WP_046212250.1">
    <property type="nucleotide sequence ID" value="NZ_BSKQ01000002.1"/>
</dbReference>
<dbReference type="Proteomes" id="UP000043764">
    <property type="component" value="Unassembled WGS sequence"/>
</dbReference>
<sequence length="114" mass="12558">MNMQTTPPPKGHSIADLCDVSHAEMLRLVGQVQQLEDIVLTMVERGGAPTREERQSLQDFDLVIQTLAAMGKFYGEVGRLTAETGGINLEAGSEVVTLHKLRDRLRSPAERSQD</sequence>
<keyword evidence="2" id="KW-1185">Reference proteome</keyword>
<protein>
    <submittedName>
        <fullName evidence="1">Uncharacterized protein</fullName>
    </submittedName>
</protein>
<organism evidence="1 2">
    <name type="scientific">Phaeobacter italicus</name>
    <dbReference type="NCBI Taxonomy" id="481446"/>
    <lineage>
        <taxon>Bacteria</taxon>
        <taxon>Pseudomonadati</taxon>
        <taxon>Pseudomonadota</taxon>
        <taxon>Alphaproteobacteria</taxon>
        <taxon>Rhodobacterales</taxon>
        <taxon>Roseobacteraceae</taxon>
        <taxon>Phaeobacter</taxon>
    </lineage>
</organism>
<evidence type="ECO:0000313" key="2">
    <source>
        <dbReference type="Proteomes" id="UP000043764"/>
    </source>
</evidence>
<dbReference type="GeneID" id="78399404"/>
<gene>
    <name evidence="1" type="ORF">NIT7321_00760</name>
</gene>
<accession>A0A0H5CZG5</accession>
<dbReference type="OrthoDB" id="7855335at2"/>
<dbReference type="STRING" id="481446.NIT7645_00535"/>
<evidence type="ECO:0000313" key="1">
    <source>
        <dbReference type="EMBL" id="CRL09923.1"/>
    </source>
</evidence>
<reference evidence="1 2" key="1">
    <citation type="submission" date="2015-05" db="EMBL/GenBank/DDBJ databases">
        <authorList>
            <person name="Rodrigo-Torres Lidia"/>
            <person name="Arahal R.David."/>
        </authorList>
    </citation>
    <scope>NUCLEOTIDE SEQUENCE [LARGE SCALE GENOMIC DNA]</scope>
    <source>
        <strain evidence="1 2">CECT 7321</strain>
    </source>
</reference>
<proteinExistence type="predicted"/>